<dbReference type="AlphaFoldDB" id="A0A240UJI5"/>
<evidence type="ECO:0000313" key="2">
    <source>
        <dbReference type="EMBL" id="ART61212.1"/>
    </source>
</evidence>
<dbReference type="KEGG" id="acip:CBP36_19800"/>
<feature type="compositionally biased region" description="Low complexity" evidence="1">
    <location>
        <begin position="346"/>
        <end position="365"/>
    </location>
</feature>
<geneLocation type="plasmid" evidence="2 3">
    <name>pACP4.1</name>
</geneLocation>
<evidence type="ECO:0000256" key="1">
    <source>
        <dbReference type="SAM" id="MobiDB-lite"/>
    </source>
</evidence>
<dbReference type="RefSeq" id="WP_086928983.1">
    <property type="nucleotide sequence ID" value="NZ_CP021363.1"/>
</dbReference>
<organism evidence="2 3">
    <name type="scientific">Acidovorax carolinensis</name>
    <dbReference type="NCBI Taxonomy" id="553814"/>
    <lineage>
        <taxon>Bacteria</taxon>
        <taxon>Pseudomonadati</taxon>
        <taxon>Pseudomonadota</taxon>
        <taxon>Betaproteobacteria</taxon>
        <taxon>Burkholderiales</taxon>
        <taxon>Comamonadaceae</taxon>
        <taxon>Acidovorax</taxon>
    </lineage>
</organism>
<gene>
    <name evidence="2" type="ORF">CBP36_19800</name>
</gene>
<accession>A0A240UJI5</accession>
<name>A0A240UJI5_9BURK</name>
<keyword evidence="2" id="KW-0614">Plasmid</keyword>
<dbReference type="KEGG" id="acis:CBP35_19765"/>
<feature type="compositionally biased region" description="Polar residues" evidence="1">
    <location>
        <begin position="367"/>
        <end position="383"/>
    </location>
</feature>
<protein>
    <submittedName>
        <fullName evidence="2">Uncharacterized protein</fullName>
    </submittedName>
</protein>
<reference evidence="2" key="1">
    <citation type="submission" date="2017-05" db="EMBL/GenBank/DDBJ databases">
        <title>Polyphasic characterization of four soil-derived phenanthrene-degrading Acidovorax strains and proposal of Acidovorax phenanthrenivorans sp. nov.</title>
        <authorList>
            <person name="Singleton D."/>
            <person name="Lee J."/>
            <person name="Dickey A.N."/>
            <person name="Stroud A."/>
            <person name="Scholl E.H."/>
            <person name="Wright F.A."/>
            <person name="Aitken M.D."/>
        </authorList>
    </citation>
    <scope>NUCLEOTIDE SEQUENCE</scope>
    <source>
        <strain evidence="2">P4</strain>
        <plasmid evidence="2">pACP4.1</plasmid>
    </source>
</reference>
<feature type="region of interest" description="Disordered" evidence="1">
    <location>
        <begin position="335"/>
        <end position="467"/>
    </location>
</feature>
<evidence type="ECO:0000313" key="3">
    <source>
        <dbReference type="Proteomes" id="UP000194440"/>
    </source>
</evidence>
<sequence>MERKSLFTRPAARAAQSLTFAFTVDSYDLSKLPHVVHGVRLDTQEPVTVFLRDIDFQLKGRYKRSEIANFHEPRKDRQHPGTVPGGILLAQDAQAQSDGTFAARWLQSLSHTPGEAEVFHTTVHVSVVKTGRNDRPYSMMTMLHDGNFTTLSREMADLMKITQPFKIENSSELKEALASLLDDGVGCGVRVSSEEGFDAMYVAKRKEDSGEKAADNFLASIKELIPSIDDGSFSCEVIPYSNVWAGPATIDTMLKNKVVQSRIDRFNEVGTRDNGQHYTVPVFRPAIVAVRASNASETGGRIAYFSHFEPLFTREPVKGLVNAICYAQSDTFAPEVPRENRQGNNPQAGAPSPAQAAEPSRAPAQKTAPQQSRNDIPTTSPSGFTGADSFDAFADSDDMPFSDDPLMMGADQDPIANLVNDAIAEASSGVRRQEPSQQHQHQEVAPSAAPTADTDAAPRRRYAGRRG</sequence>
<proteinExistence type="predicted"/>
<dbReference type="EMBL" id="CP021367">
    <property type="protein sequence ID" value="ART61212.1"/>
    <property type="molecule type" value="Genomic_DNA"/>
</dbReference>
<feature type="compositionally biased region" description="Low complexity" evidence="1">
    <location>
        <begin position="445"/>
        <end position="455"/>
    </location>
</feature>
<dbReference type="Proteomes" id="UP000194440">
    <property type="component" value="Plasmid pACP4.1"/>
</dbReference>
<keyword evidence="3" id="KW-1185">Reference proteome</keyword>